<evidence type="ECO:0000256" key="7">
    <source>
        <dbReference type="ARBA" id="ARBA00022832"/>
    </source>
</evidence>
<dbReference type="InterPro" id="IPR009100">
    <property type="entry name" value="AcylCoA_DH/oxidase_NM_dom_sf"/>
</dbReference>
<evidence type="ECO:0000256" key="13">
    <source>
        <dbReference type="PIRSR" id="PIRSR000168-2"/>
    </source>
</evidence>
<dbReference type="GO" id="GO:0055088">
    <property type="term" value="P:lipid homeostasis"/>
    <property type="evidence" value="ECO:0007669"/>
    <property type="project" value="TreeGrafter"/>
</dbReference>
<dbReference type="InterPro" id="IPR055060">
    <property type="entry name" value="ACOX_C_alpha1"/>
</dbReference>
<evidence type="ECO:0000259" key="15">
    <source>
        <dbReference type="Pfam" id="PF14749"/>
    </source>
</evidence>
<keyword evidence="5 11" id="KW-0285">Flavoprotein</keyword>
<accession>A0A1V9ZDV9</accession>
<dbReference type="FunFam" id="2.40.110.10:FF:000003">
    <property type="entry name" value="Acyl-coenzyme A oxidase"/>
    <property type="match status" value="1"/>
</dbReference>
<dbReference type="GO" id="GO:0033540">
    <property type="term" value="P:fatty acid beta-oxidation using acyl-CoA oxidase"/>
    <property type="evidence" value="ECO:0007669"/>
    <property type="project" value="TreeGrafter"/>
</dbReference>
<dbReference type="FunFam" id="1.20.140.10:FF:000015">
    <property type="entry name" value="Acyl-coenzyme A oxidase"/>
    <property type="match status" value="1"/>
</dbReference>
<comment type="catalytic activity">
    <reaction evidence="1">
        <text>a 2,3-saturated acyl-CoA + O2 = a (2E)-enoyl-CoA + H2O2</text>
        <dbReference type="Rhea" id="RHEA:38959"/>
        <dbReference type="ChEBI" id="CHEBI:15379"/>
        <dbReference type="ChEBI" id="CHEBI:16240"/>
        <dbReference type="ChEBI" id="CHEBI:58856"/>
        <dbReference type="ChEBI" id="CHEBI:65111"/>
        <dbReference type="EC" id="1.3.3.6"/>
    </reaction>
</comment>
<name>A0A1V9ZDV9_ACHHY</name>
<feature type="binding site" evidence="13">
    <location>
        <position position="144"/>
    </location>
    <ligand>
        <name>FAD</name>
        <dbReference type="ChEBI" id="CHEBI:57692"/>
    </ligand>
</feature>
<dbReference type="GO" id="GO:0005504">
    <property type="term" value="F:fatty acid binding"/>
    <property type="evidence" value="ECO:0007669"/>
    <property type="project" value="TreeGrafter"/>
</dbReference>
<protein>
    <recommendedName>
        <fullName evidence="11">Acyl-coenzyme A oxidase</fullName>
    </recommendedName>
</protein>
<evidence type="ECO:0000313" key="18">
    <source>
        <dbReference type="Proteomes" id="UP000243579"/>
    </source>
</evidence>
<keyword evidence="6 11" id="KW-0274">FAD</keyword>
<evidence type="ECO:0000256" key="12">
    <source>
        <dbReference type="PIRSR" id="PIRSR000168-1"/>
    </source>
</evidence>
<evidence type="ECO:0000259" key="16">
    <source>
        <dbReference type="Pfam" id="PF22924"/>
    </source>
</evidence>
<dbReference type="AlphaFoldDB" id="A0A1V9ZDV9"/>
<evidence type="ECO:0000256" key="11">
    <source>
        <dbReference type="PIRNR" id="PIRNR000168"/>
    </source>
</evidence>
<evidence type="ECO:0000256" key="6">
    <source>
        <dbReference type="ARBA" id="ARBA00022827"/>
    </source>
</evidence>
<dbReference type="Gene3D" id="1.20.140.10">
    <property type="entry name" value="Butyryl-CoA Dehydrogenase, subunit A, domain 3"/>
    <property type="match status" value="2"/>
</dbReference>
<evidence type="ECO:0000256" key="3">
    <source>
        <dbReference type="ARBA" id="ARBA00004275"/>
    </source>
</evidence>
<dbReference type="InterPro" id="IPR029320">
    <property type="entry name" value="Acyl-CoA_ox_N"/>
</dbReference>
<evidence type="ECO:0000256" key="9">
    <source>
        <dbReference type="ARBA" id="ARBA00023098"/>
    </source>
</evidence>
<dbReference type="SUPFAM" id="SSF56645">
    <property type="entry name" value="Acyl-CoA dehydrogenase NM domain-like"/>
    <property type="match status" value="1"/>
</dbReference>
<keyword evidence="18" id="KW-1185">Reference proteome</keyword>
<dbReference type="Pfam" id="PF01756">
    <property type="entry name" value="ACOX"/>
    <property type="match status" value="1"/>
</dbReference>
<keyword evidence="10" id="KW-0576">Peroxisome</keyword>
<dbReference type="GO" id="GO:0003997">
    <property type="term" value="F:acyl-CoA oxidase activity"/>
    <property type="evidence" value="ECO:0007669"/>
    <property type="project" value="UniProtKB-EC"/>
</dbReference>
<sequence>MTAILTAERALSPPNLENELLEHVLFYGGKTRRRSYEYLRSLLESALSFAEVQAHYGDDITAQRKRVFRVFRHVEETILDKGLSEDEAKLLRTIAQDITGLASPTLLHEAMFVPNIASLFSPDQQAAWAEDIRSHKWLGCYIQTELGHGSNLRALETTATFIKEADAFEIHSPTLTSIKYWPGALANTANIGVIYARLLVDGKDLGVHSFLIQLRDFATHTPLPGITLGGIGSKFGFNTVDNGFAQFDRVRIPRLHMAMKFNTLSKDGVYARVQGAKREVSYITMLQMRFFMIIGSGKQLSKAATIAVRYSAVRHQGANASNPSEEMQVLNYQSQQHRLLPRLAESYAIIIAGNRLLSFAQRATEMVAQGSTDAGVLALTHATGCAVKVFASELSTRGIEICRRGCGGHGYLQTSGLPELVAYNAQFVTAEGENYVLSQQTTKTLLKMLAAARAGMVASLPAELRFFETIDAPVEVWDATQLTSADYEALFQARLLGILVQMESTAAAYPSLEEAIQANLILSHHLSMCFGKFVLVREFAALLNTTPIAPENKAILDDVFALFCVSQLLEDMSDFLALGCLPLKAASQCQTLQIAILGRLRPHAVTLVDAFGFSDIALNSNLGRHDGNVYEALMNASRAYSNDSTVSFDEYLEPLRAKARRAKL</sequence>
<dbReference type="GO" id="GO:0005777">
    <property type="term" value="C:peroxisome"/>
    <property type="evidence" value="ECO:0007669"/>
    <property type="project" value="UniProtKB-SubCell"/>
</dbReference>
<dbReference type="PANTHER" id="PTHR10909:SF250">
    <property type="entry name" value="PEROXISOMAL ACYL-COENZYME A OXIDASE 1"/>
    <property type="match status" value="1"/>
</dbReference>
<dbReference type="Pfam" id="PF22924">
    <property type="entry name" value="ACOX_C_alpha1"/>
    <property type="match status" value="1"/>
</dbReference>
<evidence type="ECO:0000256" key="2">
    <source>
        <dbReference type="ARBA" id="ARBA00001974"/>
    </source>
</evidence>
<dbReference type="GO" id="GO:0071949">
    <property type="term" value="F:FAD binding"/>
    <property type="evidence" value="ECO:0007669"/>
    <property type="project" value="InterPro"/>
</dbReference>
<comment type="caution">
    <text evidence="17">The sequence shown here is derived from an EMBL/GenBank/DDBJ whole genome shotgun (WGS) entry which is preliminary data.</text>
</comment>
<evidence type="ECO:0000313" key="17">
    <source>
        <dbReference type="EMBL" id="OQR96127.1"/>
    </source>
</evidence>
<dbReference type="STRING" id="1202772.A0A1V9ZDV9"/>
<feature type="binding site" evidence="13">
    <location>
        <position position="183"/>
    </location>
    <ligand>
        <name>FAD</name>
        <dbReference type="ChEBI" id="CHEBI:57692"/>
    </ligand>
</feature>
<keyword evidence="9" id="KW-0443">Lipid metabolism</keyword>
<feature type="active site" description="Proton acceptor" evidence="12">
    <location>
        <position position="431"/>
    </location>
</feature>
<dbReference type="InterPro" id="IPR037069">
    <property type="entry name" value="AcylCoA_DH/ox_N_sf"/>
</dbReference>
<dbReference type="EMBL" id="JNBR01000153">
    <property type="protein sequence ID" value="OQR96127.1"/>
    <property type="molecule type" value="Genomic_DNA"/>
</dbReference>
<dbReference type="Gene3D" id="1.10.540.10">
    <property type="entry name" value="Acyl-CoA dehydrogenase/oxidase, N-terminal domain"/>
    <property type="match status" value="1"/>
</dbReference>
<dbReference type="Pfam" id="PF14749">
    <property type="entry name" value="Acyl-CoA_ox_N"/>
    <property type="match status" value="1"/>
</dbReference>
<proteinExistence type="inferred from homology"/>
<dbReference type="Gene3D" id="2.40.110.10">
    <property type="entry name" value="Butyryl-CoA Dehydrogenase, subunit A, domain 2"/>
    <property type="match status" value="1"/>
</dbReference>
<keyword evidence="8" id="KW-0560">Oxidoreductase</keyword>
<dbReference type="InterPro" id="IPR046373">
    <property type="entry name" value="Acyl-CoA_Oxase/DH_mid-dom_sf"/>
</dbReference>
<evidence type="ECO:0000256" key="5">
    <source>
        <dbReference type="ARBA" id="ARBA00022630"/>
    </source>
</evidence>
<organism evidence="17 18">
    <name type="scientific">Achlya hypogyna</name>
    <name type="common">Oomycete</name>
    <name type="synonym">Protoachlya hypogyna</name>
    <dbReference type="NCBI Taxonomy" id="1202772"/>
    <lineage>
        <taxon>Eukaryota</taxon>
        <taxon>Sar</taxon>
        <taxon>Stramenopiles</taxon>
        <taxon>Oomycota</taxon>
        <taxon>Saprolegniomycetes</taxon>
        <taxon>Saprolegniales</taxon>
        <taxon>Achlyaceae</taxon>
        <taxon>Achlya</taxon>
    </lineage>
</organism>
<evidence type="ECO:0000256" key="1">
    <source>
        <dbReference type="ARBA" id="ARBA00001201"/>
    </source>
</evidence>
<dbReference type="InterPro" id="IPR002655">
    <property type="entry name" value="Acyl-CoA_oxidase_C"/>
</dbReference>
<dbReference type="SUPFAM" id="SSF47203">
    <property type="entry name" value="Acyl-CoA dehydrogenase C-terminal domain-like"/>
    <property type="match status" value="2"/>
</dbReference>
<evidence type="ECO:0000256" key="10">
    <source>
        <dbReference type="ARBA" id="ARBA00023140"/>
    </source>
</evidence>
<dbReference type="InterPro" id="IPR012258">
    <property type="entry name" value="Acyl-CoA_oxidase"/>
</dbReference>
<reference evidence="17 18" key="1">
    <citation type="journal article" date="2014" name="Genome Biol. Evol.">
        <title>The secreted proteins of Achlya hypogyna and Thraustotheca clavata identify the ancestral oomycete secretome and reveal gene acquisitions by horizontal gene transfer.</title>
        <authorList>
            <person name="Misner I."/>
            <person name="Blouin N."/>
            <person name="Leonard G."/>
            <person name="Richards T.A."/>
            <person name="Lane C.E."/>
        </authorList>
    </citation>
    <scope>NUCLEOTIDE SEQUENCE [LARGE SCALE GENOMIC DNA]</scope>
    <source>
        <strain evidence="17 18">ATCC 48635</strain>
    </source>
</reference>
<evidence type="ECO:0000256" key="4">
    <source>
        <dbReference type="ARBA" id="ARBA00006288"/>
    </source>
</evidence>
<feature type="domain" description="Acyl-CoA oxidase C-terminal" evidence="14">
    <location>
        <begin position="499"/>
        <end position="655"/>
    </location>
</feature>
<feature type="domain" description="Acyl-coenzyme A oxidase N-terminal" evidence="15">
    <location>
        <begin position="25"/>
        <end position="136"/>
    </location>
</feature>
<dbReference type="Proteomes" id="UP000243579">
    <property type="component" value="Unassembled WGS sequence"/>
</dbReference>
<comment type="cofactor">
    <cofactor evidence="2">
        <name>FAD</name>
        <dbReference type="ChEBI" id="CHEBI:57692"/>
    </cofactor>
</comment>
<comment type="subcellular location">
    <subcellularLocation>
        <location evidence="3">Peroxisome</location>
    </subcellularLocation>
</comment>
<dbReference type="PANTHER" id="PTHR10909">
    <property type="entry name" value="ELECTRON TRANSPORT OXIDOREDUCTASE"/>
    <property type="match status" value="1"/>
</dbReference>
<feature type="domain" description="Acyl-CoA oxidase C-alpha1" evidence="16">
    <location>
        <begin position="282"/>
        <end position="446"/>
    </location>
</feature>
<comment type="similarity">
    <text evidence="4 11">Belongs to the acyl-CoA oxidase family.</text>
</comment>
<evidence type="ECO:0000256" key="8">
    <source>
        <dbReference type="ARBA" id="ARBA00023002"/>
    </source>
</evidence>
<evidence type="ECO:0000259" key="14">
    <source>
        <dbReference type="Pfam" id="PF01756"/>
    </source>
</evidence>
<gene>
    <name evidence="17" type="ORF">ACHHYP_16947</name>
</gene>
<dbReference type="PIRSF" id="PIRSF000168">
    <property type="entry name" value="Acyl-CoA_oxidase"/>
    <property type="match status" value="1"/>
</dbReference>
<dbReference type="InterPro" id="IPR036250">
    <property type="entry name" value="AcylCo_DH-like_C"/>
</dbReference>
<keyword evidence="7" id="KW-0276">Fatty acid metabolism</keyword>
<dbReference type="OrthoDB" id="538336at2759"/>